<feature type="signal peptide" evidence="1">
    <location>
        <begin position="1"/>
        <end position="22"/>
    </location>
</feature>
<organism evidence="2 3">
    <name type="scientific">Faecalibacter bovis</name>
    <dbReference type="NCBI Taxonomy" id="2898187"/>
    <lineage>
        <taxon>Bacteria</taxon>
        <taxon>Pseudomonadati</taxon>
        <taxon>Bacteroidota</taxon>
        <taxon>Flavobacteriia</taxon>
        <taxon>Flavobacteriales</taxon>
        <taxon>Weeksellaceae</taxon>
        <taxon>Faecalibacter</taxon>
    </lineage>
</organism>
<evidence type="ECO:0000256" key="1">
    <source>
        <dbReference type="SAM" id="SignalP"/>
    </source>
</evidence>
<feature type="chain" id="PRO_5045894852" description="DUF5004 domain-containing protein" evidence="1">
    <location>
        <begin position="23"/>
        <end position="161"/>
    </location>
</feature>
<proteinExistence type="predicted"/>
<gene>
    <name evidence="2" type="ORF">J9309_12525</name>
</gene>
<keyword evidence="1" id="KW-0732">Signal</keyword>
<keyword evidence="3" id="KW-1185">Reference proteome</keyword>
<sequence length="161" mass="18871">MKKQLFRFAFAFSMVATITSFSSCTDDDTEEIDEVNNRTHFNPPAWIQGKWILGIIAGEHHLLQFKTNNFLEVFPEAHLEKDYNDNINQRINELNQPTIVTETTISETIYEFNIDYSPEPDTSNDKVIYRFTKVSNDKIQLQFLHENGEAWSTNLLVRYTR</sequence>
<reference evidence="3" key="2">
    <citation type="submission" date="2021-04" db="EMBL/GenBank/DDBJ databases">
        <title>Taxonomy of Flavobacteriaceae bacterium ZY171143.</title>
        <authorList>
            <person name="Li F."/>
        </authorList>
    </citation>
    <scope>NUCLEOTIDE SEQUENCE [LARGE SCALE GENOMIC DNA]</scope>
    <source>
        <strain evidence="3">ZY171143</strain>
    </source>
</reference>
<dbReference type="RefSeq" id="WP_230476221.1">
    <property type="nucleotide sequence ID" value="NZ_CP072842.1"/>
</dbReference>
<protein>
    <recommendedName>
        <fullName evidence="4">DUF5004 domain-containing protein</fullName>
    </recommendedName>
</protein>
<dbReference type="EMBL" id="CP072842">
    <property type="protein sequence ID" value="QTV05578.1"/>
    <property type="molecule type" value="Genomic_DNA"/>
</dbReference>
<name>A0ABX7XCF3_9FLAO</name>
<evidence type="ECO:0000313" key="3">
    <source>
        <dbReference type="Proteomes" id="UP000672011"/>
    </source>
</evidence>
<evidence type="ECO:0008006" key="4">
    <source>
        <dbReference type="Google" id="ProtNLM"/>
    </source>
</evidence>
<dbReference type="PROSITE" id="PS51257">
    <property type="entry name" value="PROKAR_LIPOPROTEIN"/>
    <property type="match status" value="1"/>
</dbReference>
<dbReference type="Proteomes" id="UP000672011">
    <property type="component" value="Chromosome"/>
</dbReference>
<evidence type="ECO:0000313" key="2">
    <source>
        <dbReference type="EMBL" id="QTV05578.1"/>
    </source>
</evidence>
<accession>A0ABX7XCF3</accession>
<reference evidence="2 3" key="1">
    <citation type="journal article" date="2021" name="Int. J. Syst. Evol. Microbiol.">
        <title>Faecalibacter bovis sp. nov., isolated from cow faeces.</title>
        <authorList>
            <person name="Li F."/>
            <person name="Zhao W."/>
            <person name="Hong Q."/>
            <person name="Shao Q."/>
            <person name="Song J."/>
            <person name="Yang S."/>
        </authorList>
    </citation>
    <scope>NUCLEOTIDE SEQUENCE [LARGE SCALE GENOMIC DNA]</scope>
    <source>
        <strain evidence="2 3">ZY171143</strain>
    </source>
</reference>